<evidence type="ECO:0000313" key="1">
    <source>
        <dbReference type="EMBL" id="OBI49844.1"/>
    </source>
</evidence>
<dbReference type="Proteomes" id="UP000093592">
    <property type="component" value="Unassembled WGS sequence"/>
</dbReference>
<organism evidence="1 2">
    <name type="scientific">Mycobacterium kyorinense</name>
    <dbReference type="NCBI Taxonomy" id="487514"/>
    <lineage>
        <taxon>Bacteria</taxon>
        <taxon>Bacillati</taxon>
        <taxon>Actinomycetota</taxon>
        <taxon>Actinomycetes</taxon>
        <taxon>Mycobacteriales</taxon>
        <taxon>Mycobacteriaceae</taxon>
        <taxon>Mycobacterium</taxon>
    </lineage>
</organism>
<name>A0A1A2ZGW6_9MYCO</name>
<reference evidence="2" key="1">
    <citation type="submission" date="2016-06" db="EMBL/GenBank/DDBJ databases">
        <authorList>
            <person name="Sutton G."/>
            <person name="Brinkac L."/>
            <person name="Sanka R."/>
            <person name="Adams M."/>
            <person name="Lau E."/>
            <person name="Sam S."/>
            <person name="Sreng N."/>
            <person name="Him V."/>
            <person name="Kerleguer A."/>
            <person name="Cheng S."/>
        </authorList>
    </citation>
    <scope>NUCLEOTIDE SEQUENCE [LARGE SCALE GENOMIC DNA]</scope>
    <source>
        <strain evidence="2">E861</strain>
    </source>
</reference>
<sequence>MTTTDVPGNIQQRSDRAIELRVAARLENLAVLRTLVGAVGTFEDLDFDAVADLRLAVDEVCTRLIRSAADDATLMLVVDPRDDELVVQASAACQTAEVVTPGSFSWHVLTSLADDVQTFHDGRASDGSGGVFGITLTTRRAGSAR</sequence>
<dbReference type="AlphaFoldDB" id="A0A1A2ZGW6"/>
<dbReference type="EMBL" id="LZKJ01000058">
    <property type="protein sequence ID" value="OBI49844.1"/>
    <property type="molecule type" value="Genomic_DNA"/>
</dbReference>
<dbReference type="RefSeq" id="WP_065013515.1">
    <property type="nucleotide sequence ID" value="NZ_LZKJ01000058.1"/>
</dbReference>
<protein>
    <submittedName>
        <fullName evidence="1">Anti-sigma factor</fullName>
    </submittedName>
</protein>
<evidence type="ECO:0000313" key="2">
    <source>
        <dbReference type="Proteomes" id="UP000093592"/>
    </source>
</evidence>
<comment type="caution">
    <text evidence="1">The sequence shown here is derived from an EMBL/GenBank/DDBJ whole genome shotgun (WGS) entry which is preliminary data.</text>
</comment>
<accession>A0A1A2ZGW6</accession>
<dbReference type="OrthoDB" id="3694612at2"/>
<proteinExistence type="predicted"/>
<gene>
    <name evidence="1" type="ORF">A5707_15860</name>
</gene>